<dbReference type="PANTHER" id="PTHR35848:SF6">
    <property type="entry name" value="CUPIN TYPE-2 DOMAIN-CONTAINING PROTEIN"/>
    <property type="match status" value="1"/>
</dbReference>
<dbReference type="InterPro" id="IPR013096">
    <property type="entry name" value="Cupin_2"/>
</dbReference>
<dbReference type="Proteomes" id="UP001500842">
    <property type="component" value="Unassembled WGS sequence"/>
</dbReference>
<proteinExistence type="predicted"/>
<dbReference type="EMBL" id="BAAAOR010000014">
    <property type="protein sequence ID" value="GAA1515981.1"/>
    <property type="molecule type" value="Genomic_DNA"/>
</dbReference>
<dbReference type="PANTHER" id="PTHR35848">
    <property type="entry name" value="OXALATE-BINDING PROTEIN"/>
    <property type="match status" value="1"/>
</dbReference>
<feature type="domain" description="Cupin type-2" evidence="2">
    <location>
        <begin position="46"/>
        <end position="110"/>
    </location>
</feature>
<dbReference type="Pfam" id="PF07883">
    <property type="entry name" value="Cupin_2"/>
    <property type="match status" value="1"/>
</dbReference>
<evidence type="ECO:0000313" key="4">
    <source>
        <dbReference type="Proteomes" id="UP001500842"/>
    </source>
</evidence>
<accession>A0ABN2AET7</accession>
<dbReference type="InterPro" id="IPR011051">
    <property type="entry name" value="RmlC_Cupin_sf"/>
</dbReference>
<dbReference type="Gene3D" id="2.60.120.10">
    <property type="entry name" value="Jelly Rolls"/>
    <property type="match status" value="1"/>
</dbReference>
<reference evidence="3 4" key="1">
    <citation type="journal article" date="2019" name="Int. J. Syst. Evol. Microbiol.">
        <title>The Global Catalogue of Microorganisms (GCM) 10K type strain sequencing project: providing services to taxonomists for standard genome sequencing and annotation.</title>
        <authorList>
            <consortium name="The Broad Institute Genomics Platform"/>
            <consortium name="The Broad Institute Genome Sequencing Center for Infectious Disease"/>
            <person name="Wu L."/>
            <person name="Ma J."/>
        </authorList>
    </citation>
    <scope>NUCLEOTIDE SEQUENCE [LARGE SCALE GENOMIC DNA]</scope>
    <source>
        <strain evidence="3 4">JCM 14942</strain>
    </source>
</reference>
<sequence>MSDEMVVLDAADFGWDEPEMHVRAYSKCLVTRETVPGASFDFRISRYPVSGRNESHSHESAEQLFYIISGTGTARSGGVRHRLSPGITLYVPPRVDHAIENTGDEDLVFAIVTTEPLVG</sequence>
<gene>
    <name evidence="3" type="ORF">GCM10009788_20340</name>
</gene>
<keyword evidence="4" id="KW-1185">Reference proteome</keyword>
<dbReference type="SUPFAM" id="SSF51182">
    <property type="entry name" value="RmlC-like cupins"/>
    <property type="match status" value="1"/>
</dbReference>
<protein>
    <recommendedName>
        <fullName evidence="2">Cupin type-2 domain-containing protein</fullName>
    </recommendedName>
</protein>
<dbReference type="InterPro" id="IPR051610">
    <property type="entry name" value="GPI/OXD"/>
</dbReference>
<evidence type="ECO:0000259" key="2">
    <source>
        <dbReference type="Pfam" id="PF07883"/>
    </source>
</evidence>
<comment type="caution">
    <text evidence="3">The sequence shown here is derived from an EMBL/GenBank/DDBJ whole genome shotgun (WGS) entry which is preliminary data.</text>
</comment>
<dbReference type="RefSeq" id="WP_141005558.1">
    <property type="nucleotide sequence ID" value="NZ_BAAAOR010000014.1"/>
</dbReference>
<name>A0ABN2AET7_9ACTN</name>
<evidence type="ECO:0000313" key="3">
    <source>
        <dbReference type="EMBL" id="GAA1515981.1"/>
    </source>
</evidence>
<organism evidence="3 4">
    <name type="scientific">Nocardioides humi</name>
    <dbReference type="NCBI Taxonomy" id="449461"/>
    <lineage>
        <taxon>Bacteria</taxon>
        <taxon>Bacillati</taxon>
        <taxon>Actinomycetota</taxon>
        <taxon>Actinomycetes</taxon>
        <taxon>Propionibacteriales</taxon>
        <taxon>Nocardioidaceae</taxon>
        <taxon>Nocardioides</taxon>
    </lineage>
</organism>
<keyword evidence="1" id="KW-0479">Metal-binding</keyword>
<evidence type="ECO:0000256" key="1">
    <source>
        <dbReference type="ARBA" id="ARBA00022723"/>
    </source>
</evidence>
<dbReference type="InterPro" id="IPR014710">
    <property type="entry name" value="RmlC-like_jellyroll"/>
</dbReference>